<dbReference type="PROSITE" id="PS51880">
    <property type="entry name" value="TGS"/>
    <property type="match status" value="1"/>
</dbReference>
<dbReference type="GO" id="GO:0003723">
    <property type="term" value="F:RNA binding"/>
    <property type="evidence" value="ECO:0007669"/>
    <property type="project" value="UniProtKB-KW"/>
</dbReference>
<dbReference type="GO" id="GO:0015969">
    <property type="term" value="P:guanosine tetraphosphate metabolic process"/>
    <property type="evidence" value="ECO:0007669"/>
    <property type="project" value="InterPro"/>
</dbReference>
<feature type="domain" description="HD" evidence="3">
    <location>
        <begin position="52"/>
        <end position="150"/>
    </location>
</feature>
<evidence type="ECO:0000256" key="1">
    <source>
        <dbReference type="ARBA" id="ARBA00007476"/>
    </source>
</evidence>
<evidence type="ECO:0000313" key="6">
    <source>
        <dbReference type="Proteomes" id="UP000179003"/>
    </source>
</evidence>
<dbReference type="GO" id="GO:0005886">
    <property type="term" value="C:plasma membrane"/>
    <property type="evidence" value="ECO:0007669"/>
    <property type="project" value="TreeGrafter"/>
</dbReference>
<dbReference type="Pfam" id="PF02824">
    <property type="entry name" value="TGS"/>
    <property type="match status" value="1"/>
</dbReference>
<comment type="caution">
    <text evidence="5">The sequence shown here is derived from an EMBL/GenBank/DDBJ whole genome shotgun (WGS) entry which is preliminary data.</text>
</comment>
<dbReference type="PROSITE" id="PS51831">
    <property type="entry name" value="HD"/>
    <property type="match status" value="1"/>
</dbReference>
<dbReference type="FunFam" id="1.10.3210.10:FF:000001">
    <property type="entry name" value="GTP pyrophosphokinase RelA"/>
    <property type="match status" value="1"/>
</dbReference>
<dbReference type="InterPro" id="IPR012675">
    <property type="entry name" value="Beta-grasp_dom_sf"/>
</dbReference>
<dbReference type="Gene3D" id="3.30.460.10">
    <property type="entry name" value="Beta Polymerase, domain 2"/>
    <property type="match status" value="1"/>
</dbReference>
<comment type="similarity">
    <text evidence="1">Belongs to the RelA/SpoT family.</text>
</comment>
<keyword evidence="2" id="KW-0694">RNA-binding</keyword>
<dbReference type="AlphaFoldDB" id="A0A1F5EI02"/>
<evidence type="ECO:0008006" key="7">
    <source>
        <dbReference type="Google" id="ProtNLM"/>
    </source>
</evidence>
<dbReference type="SMART" id="SM00471">
    <property type="entry name" value="HDc"/>
    <property type="match status" value="1"/>
</dbReference>
<dbReference type="PANTHER" id="PTHR21262:SF31">
    <property type="entry name" value="GTP PYROPHOSPHOKINASE"/>
    <property type="match status" value="1"/>
</dbReference>
<dbReference type="InterPro" id="IPR012676">
    <property type="entry name" value="TGS-like"/>
</dbReference>
<dbReference type="PROSITE" id="PS50889">
    <property type="entry name" value="S4"/>
    <property type="match status" value="1"/>
</dbReference>
<evidence type="ECO:0000313" key="5">
    <source>
        <dbReference type="EMBL" id="OGD67059.1"/>
    </source>
</evidence>
<dbReference type="CDD" id="cd00077">
    <property type="entry name" value="HDc"/>
    <property type="match status" value="1"/>
</dbReference>
<dbReference type="Gene3D" id="1.10.3210.10">
    <property type="entry name" value="Hypothetical protein af1432"/>
    <property type="match status" value="1"/>
</dbReference>
<feature type="domain" description="TGS" evidence="4">
    <location>
        <begin position="416"/>
        <end position="477"/>
    </location>
</feature>
<accession>A0A1F5EI02</accession>
<evidence type="ECO:0000256" key="2">
    <source>
        <dbReference type="PROSITE-ProRule" id="PRU00182"/>
    </source>
</evidence>
<dbReference type="Gene3D" id="3.10.20.30">
    <property type="match status" value="1"/>
</dbReference>
<dbReference type="InterPro" id="IPR007685">
    <property type="entry name" value="RelA_SpoT"/>
</dbReference>
<sequence>MDNGGNQKEKTAKDLIDAMEYANTEDRQLVTKAFDFAKKAHEGQFRESKEPYFFHVFETAKILAELGMGPVVVATGLLHDVIEDTAITKEEIEAEFGKEILFLIEGVTKLGKLKYRGLKRHTESLRKFFIATSQDIRVLIVRLADRLHNMQTLKYLSKEKQIRKSSETLEIFAPLAYRLGMRVISKDLEDLAFSFINPEKYKETQLLAKQITKRDMKFLEKFDRSIKKTLAKEKLRNIRTSFRVKGLYSLYKKLQRKDGDIEKIYDITALRIITDSVGDCYKILGIIHNTWKPLPGRLKDYIALPKPNAYQSLHTTIFTGNGGILEIQIRTNEMHEEAELGVASHISYKESNRGAAQSQLLWFKRFLPQIEYLKKSPEDGKTNGTTPDWVKKLGSECDNEEGEKLFDELKTDFFEHRVFVFTPNGDVIDLPINSSPIDFAYTIHTDIGKHLSGAKVNGKMASLDTKLRDGDIVEIVTNKSSKPTRKWLDVVKTSEAKRNIKSALKIKD</sequence>
<proteinExistence type="inferred from homology"/>
<dbReference type="EMBL" id="MFAE01000009">
    <property type="protein sequence ID" value="OGD67059.1"/>
    <property type="molecule type" value="Genomic_DNA"/>
</dbReference>
<protein>
    <recommendedName>
        <fullName evidence="7">TGS domain-containing protein</fullName>
    </recommendedName>
</protein>
<evidence type="ECO:0000259" key="3">
    <source>
        <dbReference type="PROSITE" id="PS51831"/>
    </source>
</evidence>
<dbReference type="InterPro" id="IPR033655">
    <property type="entry name" value="TGS_RelA/SpoT"/>
</dbReference>
<dbReference type="Pfam" id="PF04607">
    <property type="entry name" value="RelA_SpoT"/>
    <property type="match status" value="1"/>
</dbReference>
<dbReference type="CDD" id="cd05399">
    <property type="entry name" value="NT_Rel-Spo_like"/>
    <property type="match status" value="1"/>
</dbReference>
<dbReference type="SUPFAM" id="SSF81271">
    <property type="entry name" value="TGS-like"/>
    <property type="match status" value="1"/>
</dbReference>
<name>A0A1F5EI02_9BACT</name>
<dbReference type="Pfam" id="PF13328">
    <property type="entry name" value="HD_4"/>
    <property type="match status" value="1"/>
</dbReference>
<dbReference type="SMART" id="SM00954">
    <property type="entry name" value="RelA_SpoT"/>
    <property type="match status" value="1"/>
</dbReference>
<dbReference type="InterPro" id="IPR006674">
    <property type="entry name" value="HD_domain"/>
</dbReference>
<dbReference type="InterPro" id="IPR043519">
    <property type="entry name" value="NT_sf"/>
</dbReference>
<dbReference type="InterPro" id="IPR004095">
    <property type="entry name" value="TGS"/>
</dbReference>
<evidence type="ECO:0000259" key="4">
    <source>
        <dbReference type="PROSITE" id="PS51880"/>
    </source>
</evidence>
<reference evidence="5 6" key="1">
    <citation type="journal article" date="2016" name="Nat. Commun.">
        <title>Thousands of microbial genomes shed light on interconnected biogeochemical processes in an aquifer system.</title>
        <authorList>
            <person name="Anantharaman K."/>
            <person name="Brown C.T."/>
            <person name="Hug L.A."/>
            <person name="Sharon I."/>
            <person name="Castelle C.J."/>
            <person name="Probst A.J."/>
            <person name="Thomas B.C."/>
            <person name="Singh A."/>
            <person name="Wilkins M.J."/>
            <person name="Karaoz U."/>
            <person name="Brodie E.L."/>
            <person name="Williams K.H."/>
            <person name="Hubbard S.S."/>
            <person name="Banfield J.F."/>
        </authorList>
    </citation>
    <scope>NUCLEOTIDE SEQUENCE [LARGE SCALE GENOMIC DNA]</scope>
</reference>
<organism evidence="5 6">
    <name type="scientific">Candidatus Campbellbacteria bacterium RIFOXYC2_FULL_35_25</name>
    <dbReference type="NCBI Taxonomy" id="1797582"/>
    <lineage>
        <taxon>Bacteria</taxon>
        <taxon>Candidatus Campbelliibacteriota</taxon>
    </lineage>
</organism>
<dbReference type="PANTHER" id="PTHR21262">
    <property type="entry name" value="GUANOSINE-3',5'-BIS DIPHOSPHATE 3'-PYROPHOSPHOHYDROLASE"/>
    <property type="match status" value="1"/>
</dbReference>
<dbReference type="FunFam" id="3.10.20.30:FF:000002">
    <property type="entry name" value="GTP pyrophosphokinase (RelA/SpoT)"/>
    <property type="match status" value="1"/>
</dbReference>
<gene>
    <name evidence="5" type="ORF">A2442_00330</name>
</gene>
<dbReference type="CDD" id="cd01668">
    <property type="entry name" value="TGS_RSH"/>
    <property type="match status" value="1"/>
</dbReference>
<dbReference type="SUPFAM" id="SSF81301">
    <property type="entry name" value="Nucleotidyltransferase"/>
    <property type="match status" value="1"/>
</dbReference>
<dbReference type="STRING" id="1797582.A2442_00330"/>
<dbReference type="InterPro" id="IPR003607">
    <property type="entry name" value="HD/PDEase_dom"/>
</dbReference>
<dbReference type="SUPFAM" id="SSF109604">
    <property type="entry name" value="HD-domain/PDEase-like"/>
    <property type="match status" value="1"/>
</dbReference>
<dbReference type="Proteomes" id="UP000179003">
    <property type="component" value="Unassembled WGS sequence"/>
</dbReference>